<feature type="domain" description="Fungal lipase-type" evidence="1">
    <location>
        <begin position="50"/>
        <end position="186"/>
    </location>
</feature>
<dbReference type="PANTHER" id="PTHR45856">
    <property type="entry name" value="ALPHA/BETA-HYDROLASES SUPERFAMILY PROTEIN"/>
    <property type="match status" value="1"/>
</dbReference>
<evidence type="ECO:0000313" key="2">
    <source>
        <dbReference type="EMBL" id="RKP34528.1"/>
    </source>
</evidence>
<dbReference type="PANTHER" id="PTHR45856:SF24">
    <property type="entry name" value="FUNGAL LIPASE-LIKE DOMAIN-CONTAINING PROTEIN"/>
    <property type="match status" value="1"/>
</dbReference>
<evidence type="ECO:0000313" key="3">
    <source>
        <dbReference type="Proteomes" id="UP000268162"/>
    </source>
</evidence>
<dbReference type="InterPro" id="IPR051218">
    <property type="entry name" value="Sec_MonoDiacylglyc_Lipase"/>
</dbReference>
<dbReference type="InterPro" id="IPR002921">
    <property type="entry name" value="Fungal_lipase-type"/>
</dbReference>
<dbReference type="Proteomes" id="UP000268162">
    <property type="component" value="Unassembled WGS sequence"/>
</dbReference>
<sequence>MAAYEDASKWNCKNCVRGTEGTQFIREFSRALSSVRWFVALNIRDKSIILSFRGSTQNDIGTFITDLNFEFKQWPPNVPASKVHEGFIESMLKGILPAMTTVKEQLAAHPDFKITIVGHSLGGAQSVLAATYICVYSPHWKSRLRVFTYGEPRVGNLVFAQYYDSLGIPTQRVVNRNDIVARAPPKALGYRHHGSEVWLRASDGLAIYCPGQLPLESKECSDGVETLKYSMTDHFNYLGATSR</sequence>
<keyword evidence="3" id="KW-1185">Reference proteome</keyword>
<protein>
    <submittedName>
        <fullName evidence="2">Alpha/Beta hydrolase protein</fullName>
    </submittedName>
</protein>
<reference evidence="3" key="1">
    <citation type="journal article" date="2018" name="Nat. Microbiol.">
        <title>Leveraging single-cell genomics to expand the fungal tree of life.</title>
        <authorList>
            <person name="Ahrendt S.R."/>
            <person name="Quandt C.A."/>
            <person name="Ciobanu D."/>
            <person name="Clum A."/>
            <person name="Salamov A."/>
            <person name="Andreopoulos B."/>
            <person name="Cheng J.F."/>
            <person name="Woyke T."/>
            <person name="Pelin A."/>
            <person name="Henrissat B."/>
            <person name="Reynolds N.K."/>
            <person name="Benny G.L."/>
            <person name="Smith M.E."/>
            <person name="James T.Y."/>
            <person name="Grigoriev I.V."/>
        </authorList>
    </citation>
    <scope>NUCLEOTIDE SEQUENCE [LARGE SCALE GENOMIC DNA]</scope>
    <source>
        <strain evidence="3">RSA 468</strain>
    </source>
</reference>
<dbReference type="Gene3D" id="3.40.50.1820">
    <property type="entry name" value="alpha/beta hydrolase"/>
    <property type="match status" value="1"/>
</dbReference>
<accession>A0A4P9ZN38</accession>
<proteinExistence type="predicted"/>
<dbReference type="AlphaFoldDB" id="A0A4P9ZN38"/>
<dbReference type="EMBL" id="ML003164">
    <property type="protein sequence ID" value="RKP34528.1"/>
    <property type="molecule type" value="Genomic_DNA"/>
</dbReference>
<dbReference type="OrthoDB" id="438440at2759"/>
<dbReference type="SUPFAM" id="SSF53474">
    <property type="entry name" value="alpha/beta-Hydrolases"/>
    <property type="match status" value="1"/>
</dbReference>
<dbReference type="GO" id="GO:0016787">
    <property type="term" value="F:hydrolase activity"/>
    <property type="evidence" value="ECO:0007669"/>
    <property type="project" value="UniProtKB-KW"/>
</dbReference>
<dbReference type="GO" id="GO:0006629">
    <property type="term" value="P:lipid metabolic process"/>
    <property type="evidence" value="ECO:0007669"/>
    <property type="project" value="InterPro"/>
</dbReference>
<keyword evidence="2" id="KW-0378">Hydrolase</keyword>
<dbReference type="CDD" id="cd00519">
    <property type="entry name" value="Lipase_3"/>
    <property type="match status" value="1"/>
</dbReference>
<organism evidence="2 3">
    <name type="scientific">Dimargaris cristalligena</name>
    <dbReference type="NCBI Taxonomy" id="215637"/>
    <lineage>
        <taxon>Eukaryota</taxon>
        <taxon>Fungi</taxon>
        <taxon>Fungi incertae sedis</taxon>
        <taxon>Zoopagomycota</taxon>
        <taxon>Kickxellomycotina</taxon>
        <taxon>Dimargaritomycetes</taxon>
        <taxon>Dimargaritales</taxon>
        <taxon>Dimargaritaceae</taxon>
        <taxon>Dimargaris</taxon>
    </lineage>
</organism>
<dbReference type="Pfam" id="PF01764">
    <property type="entry name" value="Lipase_3"/>
    <property type="match status" value="1"/>
</dbReference>
<name>A0A4P9ZN38_9FUNG</name>
<dbReference type="InterPro" id="IPR029058">
    <property type="entry name" value="AB_hydrolase_fold"/>
</dbReference>
<evidence type="ECO:0000259" key="1">
    <source>
        <dbReference type="Pfam" id="PF01764"/>
    </source>
</evidence>
<gene>
    <name evidence="2" type="ORF">BJ085DRAFT_21294</name>
</gene>